<evidence type="ECO:0000313" key="2">
    <source>
        <dbReference type="Proteomes" id="UP001283361"/>
    </source>
</evidence>
<comment type="caution">
    <text evidence="1">The sequence shown here is derived from an EMBL/GenBank/DDBJ whole genome shotgun (WGS) entry which is preliminary data.</text>
</comment>
<keyword evidence="2" id="KW-1185">Reference proteome</keyword>
<dbReference type="EMBL" id="JAWDGP010000302">
    <property type="protein sequence ID" value="KAK3801561.1"/>
    <property type="molecule type" value="Genomic_DNA"/>
</dbReference>
<organism evidence="1 2">
    <name type="scientific">Elysia crispata</name>
    <name type="common">lettuce slug</name>
    <dbReference type="NCBI Taxonomy" id="231223"/>
    <lineage>
        <taxon>Eukaryota</taxon>
        <taxon>Metazoa</taxon>
        <taxon>Spiralia</taxon>
        <taxon>Lophotrochozoa</taxon>
        <taxon>Mollusca</taxon>
        <taxon>Gastropoda</taxon>
        <taxon>Heterobranchia</taxon>
        <taxon>Euthyneura</taxon>
        <taxon>Panpulmonata</taxon>
        <taxon>Sacoglossa</taxon>
        <taxon>Placobranchoidea</taxon>
        <taxon>Plakobranchidae</taxon>
        <taxon>Elysia</taxon>
    </lineage>
</organism>
<evidence type="ECO:0000313" key="1">
    <source>
        <dbReference type="EMBL" id="KAK3801561.1"/>
    </source>
</evidence>
<gene>
    <name evidence="1" type="ORF">RRG08_047227</name>
</gene>
<name>A0AAE1BA20_9GAST</name>
<dbReference type="Proteomes" id="UP001283361">
    <property type="component" value="Unassembled WGS sequence"/>
</dbReference>
<reference evidence="1" key="1">
    <citation type="journal article" date="2023" name="G3 (Bethesda)">
        <title>A reference genome for the long-term kleptoplast-retaining sea slug Elysia crispata morphotype clarki.</title>
        <authorList>
            <person name="Eastman K.E."/>
            <person name="Pendleton A.L."/>
            <person name="Shaikh M.A."/>
            <person name="Suttiyut T."/>
            <person name="Ogas R."/>
            <person name="Tomko P."/>
            <person name="Gavelis G."/>
            <person name="Widhalm J.R."/>
            <person name="Wisecaver J.H."/>
        </authorList>
    </citation>
    <scope>NUCLEOTIDE SEQUENCE</scope>
    <source>
        <strain evidence="1">ECLA1</strain>
    </source>
</reference>
<accession>A0AAE1BA20</accession>
<proteinExistence type="predicted"/>
<protein>
    <submittedName>
        <fullName evidence="1">Uncharacterized protein</fullName>
    </submittedName>
</protein>
<dbReference type="AlphaFoldDB" id="A0AAE1BA20"/>
<sequence>MYADAPSECEEGNTDCQTNLMVIESDGATPTKTSQIISGLIKSLHPSRSAALTILALAPGRLSPEGGTHASQVSRVKIIS</sequence>